<feature type="chain" id="PRO_5039421525" description="Low molecular weight antigen MTB12-like C-terminal domain-containing protein" evidence="3">
    <location>
        <begin position="19"/>
        <end position="140"/>
    </location>
</feature>
<organism evidence="5 6">
    <name type="scientific">Mycolicibacterium litorale</name>
    <dbReference type="NCBI Taxonomy" id="758802"/>
    <lineage>
        <taxon>Bacteria</taxon>
        <taxon>Bacillati</taxon>
        <taxon>Actinomycetota</taxon>
        <taxon>Actinomycetes</taxon>
        <taxon>Mycobacteriales</taxon>
        <taxon>Mycobacteriaceae</taxon>
        <taxon>Mycolicibacterium</taxon>
    </lineage>
</organism>
<dbReference type="InterPro" id="IPR058644">
    <property type="entry name" value="Mtb12-like_C"/>
</dbReference>
<comment type="similarity">
    <text evidence="2">Belongs to the MTB12 family.</text>
</comment>
<proteinExistence type="inferred from homology"/>
<evidence type="ECO:0000259" key="4">
    <source>
        <dbReference type="Pfam" id="PF26580"/>
    </source>
</evidence>
<dbReference type="Pfam" id="PF26580">
    <property type="entry name" value="Mtb12_C"/>
    <property type="match status" value="1"/>
</dbReference>
<evidence type="ECO:0000313" key="5">
    <source>
        <dbReference type="EMBL" id="BCI52046.1"/>
    </source>
</evidence>
<dbReference type="Proteomes" id="UP000515734">
    <property type="component" value="Chromosome"/>
</dbReference>
<evidence type="ECO:0000313" key="6">
    <source>
        <dbReference type="Proteomes" id="UP000515734"/>
    </source>
</evidence>
<feature type="signal peptide" evidence="3">
    <location>
        <begin position="1"/>
        <end position="18"/>
    </location>
</feature>
<dbReference type="EMBL" id="AP023287">
    <property type="protein sequence ID" value="BCI52046.1"/>
    <property type="molecule type" value="Genomic_DNA"/>
</dbReference>
<sequence length="140" mass="14374">MRPLVIALATLAVGGAAATGVAAAQTAPSADELTGKLQRALNTSLSADERASELEGGSAAVATADNIAAVMDRYGSMMSWRVQNATQNGDQVDAQLAVTVPLFGTRTHQIYWVNRDGAWKLSNPSACVIARDAAGAACTV</sequence>
<dbReference type="RefSeq" id="WP_185294926.1">
    <property type="nucleotide sequence ID" value="NZ_AP023287.1"/>
</dbReference>
<evidence type="ECO:0000256" key="1">
    <source>
        <dbReference type="ARBA" id="ARBA00022729"/>
    </source>
</evidence>
<feature type="domain" description="Low molecular weight antigen MTB12-like C-terminal" evidence="4">
    <location>
        <begin position="27"/>
        <end position="137"/>
    </location>
</feature>
<evidence type="ECO:0000256" key="2">
    <source>
        <dbReference type="ARBA" id="ARBA00093774"/>
    </source>
</evidence>
<gene>
    <name evidence="5" type="ORF">NIIDNTM18_13240</name>
</gene>
<reference evidence="5 6" key="1">
    <citation type="submission" date="2020-07" db="EMBL/GenBank/DDBJ databases">
        <title>Complete genome sequence of Mycolicibacterium litorale like strain isolated from cardiac implantable electronic device infection.</title>
        <authorList>
            <person name="Fukano H."/>
            <person name="Miyama H."/>
            <person name="Hoshino Y."/>
        </authorList>
    </citation>
    <scope>NUCLEOTIDE SEQUENCE [LARGE SCALE GENOMIC DNA]</scope>
    <source>
        <strain evidence="5 6">NIIDNTM18</strain>
    </source>
</reference>
<protein>
    <recommendedName>
        <fullName evidence="4">Low molecular weight antigen MTB12-like C-terminal domain-containing protein</fullName>
    </recommendedName>
</protein>
<name>A0A6S6P232_9MYCO</name>
<accession>A0A6S6P232</accession>
<keyword evidence="1 3" id="KW-0732">Signal</keyword>
<evidence type="ECO:0000256" key="3">
    <source>
        <dbReference type="SAM" id="SignalP"/>
    </source>
</evidence>
<dbReference type="AlphaFoldDB" id="A0A6S6P232"/>